<dbReference type="Proteomes" id="UP001163603">
    <property type="component" value="Chromosome 14"/>
</dbReference>
<accession>A0ACC0X5T8</accession>
<reference evidence="2" key="1">
    <citation type="journal article" date="2023" name="G3 (Bethesda)">
        <title>Genome assembly and association tests identify interacting loci associated with vigor, precocity, and sex in interspecific pistachio rootstocks.</title>
        <authorList>
            <person name="Palmer W."/>
            <person name="Jacygrad E."/>
            <person name="Sagayaradj S."/>
            <person name="Cavanaugh K."/>
            <person name="Han R."/>
            <person name="Bertier L."/>
            <person name="Beede B."/>
            <person name="Kafkas S."/>
            <person name="Golino D."/>
            <person name="Preece J."/>
            <person name="Michelmore R."/>
        </authorList>
    </citation>
    <scope>NUCLEOTIDE SEQUENCE [LARGE SCALE GENOMIC DNA]</scope>
</reference>
<protein>
    <submittedName>
        <fullName evidence="1">Uncharacterized protein</fullName>
    </submittedName>
</protein>
<evidence type="ECO:0000313" key="2">
    <source>
        <dbReference type="Proteomes" id="UP001163603"/>
    </source>
</evidence>
<keyword evidence="2" id="KW-1185">Reference proteome</keyword>
<evidence type="ECO:0000313" key="1">
    <source>
        <dbReference type="EMBL" id="KAJ0011027.1"/>
    </source>
</evidence>
<sequence length="112" mass="12691">MELNNGSIAGGVPMVTWPLYGEEFFNEKLVTDVLKIGVRVGAQEWREESEKMRRKTWVLGMQARKAVEYGGSSSSNLKALLEDLRLSCPRDKSQNWISSSACYITFFSTNTY</sequence>
<organism evidence="1 2">
    <name type="scientific">Pistacia integerrima</name>
    <dbReference type="NCBI Taxonomy" id="434235"/>
    <lineage>
        <taxon>Eukaryota</taxon>
        <taxon>Viridiplantae</taxon>
        <taxon>Streptophyta</taxon>
        <taxon>Embryophyta</taxon>
        <taxon>Tracheophyta</taxon>
        <taxon>Spermatophyta</taxon>
        <taxon>Magnoliopsida</taxon>
        <taxon>eudicotyledons</taxon>
        <taxon>Gunneridae</taxon>
        <taxon>Pentapetalae</taxon>
        <taxon>rosids</taxon>
        <taxon>malvids</taxon>
        <taxon>Sapindales</taxon>
        <taxon>Anacardiaceae</taxon>
        <taxon>Pistacia</taxon>
    </lineage>
</organism>
<comment type="caution">
    <text evidence="1">The sequence shown here is derived from an EMBL/GenBank/DDBJ whole genome shotgun (WGS) entry which is preliminary data.</text>
</comment>
<name>A0ACC0X5T8_9ROSI</name>
<dbReference type="EMBL" id="CM047749">
    <property type="protein sequence ID" value="KAJ0011027.1"/>
    <property type="molecule type" value="Genomic_DNA"/>
</dbReference>
<gene>
    <name evidence="1" type="ORF">Pint_33887</name>
</gene>
<proteinExistence type="predicted"/>